<dbReference type="Proteomes" id="UP000195975">
    <property type="component" value="Unassembled WGS sequence"/>
</dbReference>
<gene>
    <name evidence="2" type="ORF">B5F96_01470</name>
</gene>
<proteinExistence type="predicted"/>
<keyword evidence="1" id="KW-0472">Membrane</keyword>
<dbReference type="EMBL" id="NFIJ01000001">
    <property type="protein sequence ID" value="OUO07365.1"/>
    <property type="molecule type" value="Genomic_DNA"/>
</dbReference>
<evidence type="ECO:0000313" key="2">
    <source>
        <dbReference type="EMBL" id="OUO07365.1"/>
    </source>
</evidence>
<sequence>MEYKSELDAVVVSIRTNGFFKKYDNKERLVVPALNCMMKIFYKKIIFLVSTFSFPFVVYM</sequence>
<name>A0A9Q5SUC3_9BACT</name>
<keyword evidence="1" id="KW-0812">Transmembrane</keyword>
<protein>
    <submittedName>
        <fullName evidence="2">Uncharacterized protein</fullName>
    </submittedName>
</protein>
<feature type="transmembrane region" description="Helical" evidence="1">
    <location>
        <begin position="40"/>
        <end position="59"/>
    </location>
</feature>
<organism evidence="2 3">
    <name type="scientific">Parabacteroides johnsonii</name>
    <dbReference type="NCBI Taxonomy" id="387661"/>
    <lineage>
        <taxon>Bacteria</taxon>
        <taxon>Pseudomonadati</taxon>
        <taxon>Bacteroidota</taxon>
        <taxon>Bacteroidia</taxon>
        <taxon>Bacteroidales</taxon>
        <taxon>Tannerellaceae</taxon>
        <taxon>Parabacteroides</taxon>
    </lineage>
</organism>
<reference evidence="3" key="1">
    <citation type="submission" date="2017-04" db="EMBL/GenBank/DDBJ databases">
        <title>Function of individual gut microbiota members based on whole genome sequencing of pure cultures obtained from chicken caecum.</title>
        <authorList>
            <person name="Medvecky M."/>
            <person name="Cejkova D."/>
            <person name="Polansky O."/>
            <person name="Karasova D."/>
            <person name="Kubasova T."/>
            <person name="Cizek A."/>
            <person name="Rychlik I."/>
        </authorList>
    </citation>
    <scope>NUCLEOTIDE SEQUENCE [LARGE SCALE GENOMIC DNA]</scope>
    <source>
        <strain evidence="3">An42</strain>
    </source>
</reference>
<evidence type="ECO:0000313" key="3">
    <source>
        <dbReference type="Proteomes" id="UP000195975"/>
    </source>
</evidence>
<dbReference type="AlphaFoldDB" id="A0A9Q5SUC3"/>
<keyword evidence="1" id="KW-1133">Transmembrane helix</keyword>
<evidence type="ECO:0000256" key="1">
    <source>
        <dbReference type="SAM" id="Phobius"/>
    </source>
</evidence>
<comment type="caution">
    <text evidence="2">The sequence shown here is derived from an EMBL/GenBank/DDBJ whole genome shotgun (WGS) entry which is preliminary data.</text>
</comment>
<accession>A0A9Q5SUC3</accession>